<protein>
    <submittedName>
        <fullName evidence="2">Uncharacterized protein</fullName>
    </submittedName>
</protein>
<name>A0ABV6PI87_9SPHN</name>
<proteinExistence type="predicted"/>
<reference evidence="2 3" key="1">
    <citation type="submission" date="2024-09" db="EMBL/GenBank/DDBJ databases">
        <authorList>
            <person name="Sun Q."/>
            <person name="Mori K."/>
        </authorList>
    </citation>
    <scope>NUCLEOTIDE SEQUENCE [LARGE SCALE GENOMIC DNA]</scope>
    <source>
        <strain evidence="2 3">NCAIM B.02537</strain>
    </source>
</reference>
<evidence type="ECO:0000256" key="1">
    <source>
        <dbReference type="SAM" id="MobiDB-lite"/>
    </source>
</evidence>
<dbReference type="Proteomes" id="UP001589943">
    <property type="component" value="Unassembled WGS sequence"/>
</dbReference>
<comment type="caution">
    <text evidence="2">The sequence shown here is derived from an EMBL/GenBank/DDBJ whole genome shotgun (WGS) entry which is preliminary data.</text>
</comment>
<feature type="region of interest" description="Disordered" evidence="1">
    <location>
        <begin position="1"/>
        <end position="23"/>
    </location>
</feature>
<evidence type="ECO:0000313" key="2">
    <source>
        <dbReference type="EMBL" id="MFC0589541.1"/>
    </source>
</evidence>
<organism evidence="2 3">
    <name type="scientific">Novosphingobium aquiterrae</name>
    <dbReference type="NCBI Taxonomy" id="624388"/>
    <lineage>
        <taxon>Bacteria</taxon>
        <taxon>Pseudomonadati</taxon>
        <taxon>Pseudomonadota</taxon>
        <taxon>Alphaproteobacteria</taxon>
        <taxon>Sphingomonadales</taxon>
        <taxon>Sphingomonadaceae</taxon>
        <taxon>Novosphingobium</taxon>
    </lineage>
</organism>
<accession>A0ABV6PI87</accession>
<dbReference type="RefSeq" id="WP_379481039.1">
    <property type="nucleotide sequence ID" value="NZ_JBHLTL010000005.1"/>
</dbReference>
<keyword evidence="3" id="KW-1185">Reference proteome</keyword>
<gene>
    <name evidence="2" type="ORF">ACFFF7_08965</name>
</gene>
<dbReference type="EMBL" id="JBHLTL010000005">
    <property type="protein sequence ID" value="MFC0589541.1"/>
    <property type="molecule type" value="Genomic_DNA"/>
</dbReference>
<sequence>MVALNADSDRDSATIRPGKGMSDARTRQLAANKRQASLQAQLNRLRKLEVKAGQRLIAHKRQFVTADWQRGYHEPGTTKAVYWAQKLSAALQGWQAAATELLSITGQISMLEITIAQSLAEPRPDCSVSPASRIVKGFT</sequence>
<evidence type="ECO:0000313" key="3">
    <source>
        <dbReference type="Proteomes" id="UP001589943"/>
    </source>
</evidence>